<sequence length="136" mass="15489">MPRLKQVLFPSQSRYLPGHRWINIGLRTLHLIGIAGVGGGYFYAAADETWRIYLDLCLASGLLLSLLFIYANGIWLLQLRGHVIMLKLLLLYAITLWPGLSMPLLLMILALSGWISHAPGSVRYYSIFYRRRIESV</sequence>
<evidence type="ECO:0000256" key="1">
    <source>
        <dbReference type="SAM" id="Phobius"/>
    </source>
</evidence>
<reference evidence="2 3" key="1">
    <citation type="journal article" date="2018" name="ISME J.">
        <title>Endosymbiont genomes yield clues of tubeworm success.</title>
        <authorList>
            <person name="Li Y."/>
            <person name="Liles M.R."/>
            <person name="Halanych K.M."/>
        </authorList>
    </citation>
    <scope>NUCLEOTIDE SEQUENCE [LARGE SCALE GENOMIC DNA]</scope>
    <source>
        <strain evidence="2">A1422</strain>
    </source>
</reference>
<dbReference type="EMBL" id="QFXD01000324">
    <property type="protein sequence ID" value="RDH81820.1"/>
    <property type="molecule type" value="Genomic_DNA"/>
</dbReference>
<accession>A0A370DB56</accession>
<feature type="transmembrane region" description="Helical" evidence="1">
    <location>
        <begin position="21"/>
        <end position="46"/>
    </location>
</feature>
<keyword evidence="1" id="KW-1133">Transmembrane helix</keyword>
<evidence type="ECO:0000313" key="3">
    <source>
        <dbReference type="Proteomes" id="UP000255508"/>
    </source>
</evidence>
<comment type="caution">
    <text evidence="2">The sequence shown here is derived from an EMBL/GenBank/DDBJ whole genome shotgun (WGS) entry which is preliminary data.</text>
</comment>
<organism evidence="2 3">
    <name type="scientific">endosymbiont of Lamellibrachia luymesi</name>
    <dbReference type="NCBI Taxonomy" id="2200907"/>
    <lineage>
        <taxon>Bacteria</taxon>
        <taxon>Pseudomonadati</taxon>
        <taxon>Pseudomonadota</taxon>
        <taxon>Gammaproteobacteria</taxon>
        <taxon>sulfur-oxidizing symbionts</taxon>
    </lineage>
</organism>
<gene>
    <name evidence="2" type="ORF">DIZ79_18070</name>
</gene>
<dbReference type="Proteomes" id="UP000255508">
    <property type="component" value="Unassembled WGS sequence"/>
</dbReference>
<feature type="transmembrane region" description="Helical" evidence="1">
    <location>
        <begin position="89"/>
        <end position="115"/>
    </location>
</feature>
<keyword evidence="1" id="KW-0472">Membrane</keyword>
<protein>
    <submittedName>
        <fullName evidence="2">Uncharacterized protein</fullName>
    </submittedName>
</protein>
<evidence type="ECO:0000313" key="2">
    <source>
        <dbReference type="EMBL" id="RDH81820.1"/>
    </source>
</evidence>
<keyword evidence="1" id="KW-0812">Transmembrane</keyword>
<feature type="transmembrane region" description="Helical" evidence="1">
    <location>
        <begin position="52"/>
        <end position="77"/>
    </location>
</feature>
<dbReference type="AlphaFoldDB" id="A0A370DB56"/>
<proteinExistence type="predicted"/>
<name>A0A370DB56_9GAMM</name>